<dbReference type="SUPFAM" id="SSF50447">
    <property type="entry name" value="Translation proteins"/>
    <property type="match status" value="1"/>
</dbReference>
<dbReference type="Proteomes" id="UP000000437">
    <property type="component" value="Chromosome 22"/>
</dbReference>
<dbReference type="InterPro" id="IPR050058">
    <property type="entry name" value="Ala-tRNA_ligase"/>
</dbReference>
<evidence type="ECO:0000256" key="6">
    <source>
        <dbReference type="ARBA" id="ARBA00022723"/>
    </source>
</evidence>
<protein>
    <recommendedName>
        <fullName evidence="3">Alanine--tRNA ligase</fullName>
        <ecNumber evidence="2">6.1.1.7</ecNumber>
    </recommendedName>
</protein>
<keyword evidence="9 14" id="KW-0067">ATP-binding</keyword>
<feature type="domain" description="Alanyl-transfer RNA synthetases family profile" evidence="15">
    <location>
        <begin position="42"/>
        <end position="800"/>
    </location>
</feature>
<comment type="catalytic activity">
    <reaction evidence="13 14">
        <text>tRNA(Ala) + L-alanine + ATP = L-alanyl-tRNA(Ala) + AMP + diphosphate</text>
        <dbReference type="Rhea" id="RHEA:12540"/>
        <dbReference type="Rhea" id="RHEA-COMP:9657"/>
        <dbReference type="Rhea" id="RHEA-COMP:9923"/>
        <dbReference type="ChEBI" id="CHEBI:30616"/>
        <dbReference type="ChEBI" id="CHEBI:33019"/>
        <dbReference type="ChEBI" id="CHEBI:57972"/>
        <dbReference type="ChEBI" id="CHEBI:78442"/>
        <dbReference type="ChEBI" id="CHEBI:78497"/>
        <dbReference type="ChEBI" id="CHEBI:456215"/>
        <dbReference type="EC" id="6.1.1.7"/>
    </reaction>
</comment>
<comment type="similarity">
    <text evidence="1">Belongs to the class-II aminoacyl-tRNA synthetase family. Alax-L subfamily.</text>
</comment>
<keyword evidence="19" id="KW-1267">Proteomics identification</keyword>
<evidence type="ECO:0000256" key="7">
    <source>
        <dbReference type="ARBA" id="ARBA00022741"/>
    </source>
</evidence>
<dbReference type="GO" id="GO:0008270">
    <property type="term" value="F:zinc ion binding"/>
    <property type="evidence" value="ECO:0007669"/>
    <property type="project" value="UniProtKB-UniRule"/>
</dbReference>
<comment type="cofactor">
    <cofactor evidence="14">
        <name>Zn(2+)</name>
        <dbReference type="ChEBI" id="CHEBI:29105"/>
    </cofactor>
    <text evidence="14">Binds 1 zinc ion per subunit.</text>
</comment>
<evidence type="ECO:0000259" key="15">
    <source>
        <dbReference type="PROSITE" id="PS50860"/>
    </source>
</evidence>
<dbReference type="Pfam" id="PF01411">
    <property type="entry name" value="tRNA-synt_2c"/>
    <property type="match status" value="1"/>
</dbReference>
<evidence type="ECO:0000256" key="4">
    <source>
        <dbReference type="ARBA" id="ARBA00022555"/>
    </source>
</evidence>
<dbReference type="SMART" id="SM00863">
    <property type="entry name" value="tRNA_SAD"/>
    <property type="match status" value="1"/>
</dbReference>
<dbReference type="AlphaFoldDB" id="A0A8M1Q6V5"/>
<keyword evidence="4 14" id="KW-0820">tRNA-binding</keyword>
<dbReference type="Pfam" id="PF07973">
    <property type="entry name" value="tRNA_SAD"/>
    <property type="match status" value="1"/>
</dbReference>
<dbReference type="InterPro" id="IPR012947">
    <property type="entry name" value="tRNA_SAD"/>
</dbReference>
<dbReference type="InterPro" id="IPR045864">
    <property type="entry name" value="aa-tRNA-synth_II/BPL/LPL"/>
</dbReference>
<dbReference type="PANTHER" id="PTHR11777:SF8">
    <property type="entry name" value="ALANINE--TRNA LIGASE, MITOCHONDRIAL"/>
    <property type="match status" value="1"/>
</dbReference>
<dbReference type="FunFam" id="3.30.930.10:FF:000011">
    <property type="entry name" value="Alanine--tRNA ligase, cytoplasmic"/>
    <property type="match status" value="1"/>
</dbReference>
<feature type="binding site" evidence="14">
    <location>
        <position position="757"/>
    </location>
    <ligand>
        <name>Zn(2+)</name>
        <dbReference type="ChEBI" id="CHEBI:29105"/>
    </ligand>
</feature>
<evidence type="ECO:0000256" key="5">
    <source>
        <dbReference type="ARBA" id="ARBA00022598"/>
    </source>
</evidence>
<dbReference type="Gene3D" id="3.30.930.10">
    <property type="entry name" value="Bira Bifunctional Protein, Domain 2"/>
    <property type="match status" value="1"/>
</dbReference>
<dbReference type="InterPro" id="IPR018162">
    <property type="entry name" value="Ala-tRNA-ligase_IIc_anticod-bd"/>
</dbReference>
<keyword evidence="12 14" id="KW-0030">Aminoacyl-tRNA synthetase</keyword>
<dbReference type="CTD" id="57505"/>
<dbReference type="CDD" id="cd00673">
    <property type="entry name" value="AlaRS_core"/>
    <property type="match status" value="1"/>
</dbReference>
<comment type="subunit">
    <text evidence="14">Monomer. Interacts with ANKRD16; the interaction is direct.</text>
</comment>
<feature type="binding site" evidence="14">
    <location>
        <position position="646"/>
    </location>
    <ligand>
        <name>Zn(2+)</name>
        <dbReference type="ChEBI" id="CHEBI:29105"/>
    </ligand>
</feature>
<evidence type="ECO:0000256" key="12">
    <source>
        <dbReference type="ARBA" id="ARBA00023146"/>
    </source>
</evidence>
<dbReference type="PRINTS" id="PR00980">
    <property type="entry name" value="TRNASYNTHALA"/>
</dbReference>
<evidence type="ECO:0000256" key="9">
    <source>
        <dbReference type="ARBA" id="ARBA00022840"/>
    </source>
</evidence>
<evidence type="ECO:0000313" key="17">
    <source>
        <dbReference type="RefSeq" id="XP_001332388.5"/>
    </source>
</evidence>
<keyword evidence="5 14" id="KW-0436">Ligase</keyword>
<dbReference type="GeneID" id="792787"/>
<evidence type="ECO:0000256" key="10">
    <source>
        <dbReference type="ARBA" id="ARBA00022884"/>
    </source>
</evidence>
<dbReference type="InterPro" id="IPR023033">
    <property type="entry name" value="Ala_tRNA_ligase_euk/bac"/>
</dbReference>
<dbReference type="InterPro" id="IPR018164">
    <property type="entry name" value="Ala-tRNA-synth_IIc_N"/>
</dbReference>
<feature type="binding site" evidence="14">
    <location>
        <position position="761"/>
    </location>
    <ligand>
        <name>Zn(2+)</name>
        <dbReference type="ChEBI" id="CHEBI:29105"/>
    </ligand>
</feature>
<dbReference type="GO" id="GO:0005524">
    <property type="term" value="F:ATP binding"/>
    <property type="evidence" value="ECO:0007669"/>
    <property type="project" value="UniProtKB-UniRule"/>
</dbReference>
<evidence type="ECO:0000256" key="13">
    <source>
        <dbReference type="ARBA" id="ARBA00048300"/>
    </source>
</evidence>
<dbReference type="SUPFAM" id="SSF55186">
    <property type="entry name" value="ThrRS/AlaRS common domain"/>
    <property type="match status" value="1"/>
</dbReference>
<proteinExistence type="evidence at protein level"/>
<dbReference type="FunCoup" id="A0A8M1Q6V5">
    <property type="interactions" value="63"/>
</dbReference>
<evidence type="ECO:0000256" key="3">
    <source>
        <dbReference type="ARBA" id="ARBA00017959"/>
    </source>
</evidence>
<evidence type="ECO:0000256" key="11">
    <source>
        <dbReference type="ARBA" id="ARBA00022917"/>
    </source>
</evidence>
<dbReference type="OrthoDB" id="2423964at2759"/>
<keyword evidence="11 14" id="KW-0648">Protein biosynthesis</keyword>
<dbReference type="Gene3D" id="3.30.980.10">
    <property type="entry name" value="Threonyl-trna Synthetase, Chain A, domain 2"/>
    <property type="match status" value="1"/>
</dbReference>
<reference evidence="17" key="1">
    <citation type="submission" date="2025-08" db="UniProtKB">
        <authorList>
            <consortium name="RefSeq"/>
        </authorList>
    </citation>
    <scope>IDENTIFICATION</scope>
    <source>
        <strain evidence="17">Tuebingen</strain>
        <tissue evidence="17">Fibroblasts and whole tissue</tissue>
    </source>
</reference>
<dbReference type="GO" id="GO:0004813">
    <property type="term" value="F:alanine-tRNA ligase activity"/>
    <property type="evidence" value="ECO:0000318"/>
    <property type="project" value="GO_Central"/>
</dbReference>
<dbReference type="ZFIN" id="ZDB-GENE-041008-213">
    <property type="gene designation" value="aars2"/>
</dbReference>
<dbReference type="KEGG" id="dre:792787"/>
<keyword evidence="10 14" id="KW-0694">RNA-binding</keyword>
<dbReference type="InterPro" id="IPR002318">
    <property type="entry name" value="Ala-tRNA-lgiase_IIc"/>
</dbReference>
<keyword evidence="7 14" id="KW-0547">Nucleotide-binding</keyword>
<evidence type="ECO:0007829" key="19">
    <source>
        <dbReference type="PeptideAtlas" id="A0A8M1Q6V5"/>
    </source>
</evidence>
<keyword evidence="16" id="KW-1185">Reference proteome</keyword>
<dbReference type="GO" id="GO:0002161">
    <property type="term" value="F:aminoacyl-tRNA deacylase activity"/>
    <property type="evidence" value="ECO:0000318"/>
    <property type="project" value="GO_Central"/>
</dbReference>
<evidence type="ECO:0000313" key="18">
    <source>
        <dbReference type="ZFIN" id="ZDB-GENE-041008-213"/>
    </source>
</evidence>
<name>A0A8M1Q6V5_DANRE</name>
<dbReference type="Gene3D" id="2.40.30.130">
    <property type="match status" value="1"/>
</dbReference>
<dbReference type="EC" id="6.1.1.7" evidence="2"/>
<accession>A0A8M1Q6V5</accession>
<gene>
    <name evidence="17 18" type="primary">aars2</name>
    <name evidence="14" type="synonym">AARS</name>
</gene>
<evidence type="ECO:0000256" key="2">
    <source>
        <dbReference type="ARBA" id="ARBA00013168"/>
    </source>
</evidence>
<dbReference type="FunFam" id="3.30.980.10:FF:000004">
    <property type="entry name" value="Alanine--tRNA ligase, cytoplasmic"/>
    <property type="match status" value="1"/>
</dbReference>
<dbReference type="InterPro" id="IPR009000">
    <property type="entry name" value="Transl_B-barrel_sf"/>
</dbReference>
<keyword evidence="6 14" id="KW-0479">Metal-binding</keyword>
<dbReference type="InterPro" id="IPR018165">
    <property type="entry name" value="Ala-tRNA-synth_IIc_core"/>
</dbReference>
<dbReference type="GO" id="GO:0005739">
    <property type="term" value="C:mitochondrion"/>
    <property type="evidence" value="ECO:0000318"/>
    <property type="project" value="GO_Central"/>
</dbReference>
<comment type="function">
    <text evidence="14">Catalyzes the attachment of alanine to tRNA(Ala) in a two-step reaction: alanine is first activated by ATP to form Ala-AMP and then transferred to the acceptor end of tRNA(Ala). Also edits incorrectly charged tRNA(Ala) via its editing domain.</text>
</comment>
<evidence type="ECO:0000256" key="14">
    <source>
        <dbReference type="HAMAP-Rule" id="MF_03133"/>
    </source>
</evidence>
<dbReference type="GO" id="GO:0070143">
    <property type="term" value="P:mitochondrial alanyl-tRNA aminoacylation"/>
    <property type="evidence" value="ECO:0000318"/>
    <property type="project" value="GO_Central"/>
</dbReference>
<dbReference type="GO" id="GO:0000049">
    <property type="term" value="F:tRNA binding"/>
    <property type="evidence" value="ECO:0007669"/>
    <property type="project" value="UniProtKB-KW"/>
</dbReference>
<dbReference type="HAMAP" id="MF_00036_B">
    <property type="entry name" value="Ala_tRNA_synth_B"/>
    <property type="match status" value="1"/>
</dbReference>
<sequence>MAARITVVKHVHCALLITKLSCLSSGIRRCTALSFSVYRREFTSKRVRRKFIDFFREGYGHRVVPSSSVRPRGDPSLLFVNAGMNQFKPILLGCADPRSEMVSYRRVVNSQKCVRAGGKHNDLQDVGKDVYHHTFFEMLGNWSFGDYFKVEACAMAWRLLTEEYGIPAQRLYVSYFSGDPANGLPADEETRDIWLSMGLRADHVLPFGMKDNFWEMGETGPCGPCTEIHYDHIGNRNAALLVNADSPDVVEIWNLVFMQYNRESNGSLRALPQCSVDTGMGLERLVTVLQGKRSNYDTDLFTPLLSAIHQCSKAPAYQGRTGAADVAQLDMAYRVVADHIRTICVCIADGVYPGMAGAELVLRRILRRAVRFSTEVLQAPEGALASLVPTVAHLLGDAYPELNTESDRIMDLINQNEAHFLSSLKQGRRVIDRTLSNMDENSSFFPASVAWSLYRNLGFPLDLIDLMLEEKGKIVDKKEMKVLEDEYEKLGLQSEEDEGEKLDQLDLHSLAELQRQRVPHTDDSPKYCYSVGSDGQYVFEPCKASVLALYCDGALVSEVRQGQHCAVILDQTSFYAEQGGQANDQGYFTKDGLQDVLFPVKCVRLAGGYVVHKVTAAETLRTGDQVHLHVDEAWRLGCMINHTATHVLNFALRELLGPIVSQRGSHCSANRLRFDFSVKGTLTVSELQKVEELVLNIIRQNADVHVEEVPLSSAKQIAGLRTVDELYPDPVRVVSVAVPVSDLLASERAEQTSVELCCGTHLLRTGAIRDFVVVSERQMMKGVCRIVAFTGDDAIKAREAGQALQEELESLEARMGLSNTLSIQEAKRLSKEVGHLINAVDITPMPQWKRLELQTRLKAMLKSSNNSIRKLEIKEAALKAKELLDKHSNKPVVVDLIQTDSISVLMKTVVQLSKSTPKSLVMLFSHWESSGKLLCACLVPKGSTGGSAIEWALSVCSRLGGNAEGAKDTAKGVGNAVKVEDVAEILHWAEEFAHNKIRNVPRTD</sequence>
<dbReference type="SUPFAM" id="SSF55681">
    <property type="entry name" value="Class II aaRS and biotin synthetases"/>
    <property type="match status" value="1"/>
</dbReference>
<feature type="binding site" evidence="14">
    <location>
        <position position="642"/>
    </location>
    <ligand>
        <name>Zn(2+)</name>
        <dbReference type="ChEBI" id="CHEBI:29105"/>
    </ligand>
</feature>
<dbReference type="SUPFAM" id="SSF101353">
    <property type="entry name" value="Putative anticodon-binding domain of alanyl-tRNA synthetase (AlaRS)"/>
    <property type="match status" value="1"/>
</dbReference>
<dbReference type="AGR" id="ZFIN:ZDB-GENE-041008-213"/>
<comment type="domain">
    <text evidence="14">Consists of three domains; the N-terminal catalytic domain, the editing domain and the C-terminal C-Ala domain. The editing domain removes incorrectly charged amino acids, while the C-Ala domain, along with tRNA(Ala), serves as a bridge to cooperatively bring together the editing and aminoacylation centers thus stimulating deacylation of misacylated tRNAs.</text>
</comment>
<dbReference type="PROSITE" id="PS50860">
    <property type="entry name" value="AA_TRNA_LIGASE_II_ALA"/>
    <property type="match status" value="1"/>
</dbReference>
<dbReference type="PANTHER" id="PTHR11777">
    <property type="entry name" value="ALANYL-TRNA SYNTHETASE"/>
    <property type="match status" value="1"/>
</dbReference>
<keyword evidence="8 14" id="KW-0862">Zinc</keyword>
<dbReference type="Gene3D" id="3.10.310.40">
    <property type="match status" value="1"/>
</dbReference>
<evidence type="ECO:0000256" key="1">
    <source>
        <dbReference type="ARBA" id="ARBA00008429"/>
    </source>
</evidence>
<organism evidence="16 17">
    <name type="scientific">Danio rerio</name>
    <name type="common">Zebrafish</name>
    <name type="synonym">Brachydanio rerio</name>
    <dbReference type="NCBI Taxonomy" id="7955"/>
    <lineage>
        <taxon>Eukaryota</taxon>
        <taxon>Metazoa</taxon>
        <taxon>Chordata</taxon>
        <taxon>Craniata</taxon>
        <taxon>Vertebrata</taxon>
        <taxon>Euteleostomi</taxon>
        <taxon>Actinopterygii</taxon>
        <taxon>Neopterygii</taxon>
        <taxon>Teleostei</taxon>
        <taxon>Ostariophysi</taxon>
        <taxon>Cypriniformes</taxon>
        <taxon>Danionidae</taxon>
        <taxon>Danioninae</taxon>
        <taxon>Danio</taxon>
    </lineage>
</organism>
<evidence type="ECO:0000313" key="16">
    <source>
        <dbReference type="Proteomes" id="UP000000437"/>
    </source>
</evidence>
<dbReference type="NCBIfam" id="TIGR00344">
    <property type="entry name" value="alaS"/>
    <property type="match status" value="1"/>
</dbReference>
<dbReference type="RefSeq" id="XP_001332388.5">
    <property type="nucleotide sequence ID" value="XM_001332352.10"/>
</dbReference>
<evidence type="ECO:0000256" key="8">
    <source>
        <dbReference type="ARBA" id="ARBA00022833"/>
    </source>
</evidence>
<dbReference type="InterPro" id="IPR018163">
    <property type="entry name" value="Thr/Ala-tRNA-synth_IIc_edit"/>
</dbReference>